<proteinExistence type="predicted"/>
<evidence type="ECO:0000313" key="4">
    <source>
        <dbReference type="Proteomes" id="UP000619260"/>
    </source>
</evidence>
<gene>
    <name evidence="3" type="ORF">Val02_71830</name>
</gene>
<evidence type="ECO:0000313" key="3">
    <source>
        <dbReference type="EMBL" id="GIJ50297.1"/>
    </source>
</evidence>
<dbReference type="PROSITE" id="PS51352">
    <property type="entry name" value="THIOREDOXIN_2"/>
    <property type="match status" value="1"/>
</dbReference>
<dbReference type="Proteomes" id="UP000619260">
    <property type="component" value="Unassembled WGS sequence"/>
</dbReference>
<feature type="transmembrane region" description="Helical" evidence="1">
    <location>
        <begin position="6"/>
        <end position="26"/>
    </location>
</feature>
<organism evidence="3 4">
    <name type="scientific">Virgisporangium aliadipatigenens</name>
    <dbReference type="NCBI Taxonomy" id="741659"/>
    <lineage>
        <taxon>Bacteria</taxon>
        <taxon>Bacillati</taxon>
        <taxon>Actinomycetota</taxon>
        <taxon>Actinomycetes</taxon>
        <taxon>Micromonosporales</taxon>
        <taxon>Micromonosporaceae</taxon>
        <taxon>Virgisporangium</taxon>
    </lineage>
</organism>
<evidence type="ECO:0000256" key="1">
    <source>
        <dbReference type="SAM" id="Phobius"/>
    </source>
</evidence>
<keyword evidence="4" id="KW-1185">Reference proteome</keyword>
<protein>
    <recommendedName>
        <fullName evidence="2">Thioredoxin domain-containing protein</fullName>
    </recommendedName>
</protein>
<reference evidence="3" key="1">
    <citation type="submission" date="2021-01" db="EMBL/GenBank/DDBJ databases">
        <title>Whole genome shotgun sequence of Virgisporangium aliadipatigenens NBRC 105644.</title>
        <authorList>
            <person name="Komaki H."/>
            <person name="Tamura T."/>
        </authorList>
    </citation>
    <scope>NUCLEOTIDE SEQUENCE</scope>
    <source>
        <strain evidence="3">NBRC 105644</strain>
    </source>
</reference>
<dbReference type="RefSeq" id="WP_203903731.1">
    <property type="nucleotide sequence ID" value="NZ_BOPF01000034.1"/>
</dbReference>
<comment type="caution">
    <text evidence="3">The sequence shown here is derived from an EMBL/GenBank/DDBJ whole genome shotgun (WGS) entry which is preliminary data.</text>
</comment>
<dbReference type="InterPro" id="IPR013766">
    <property type="entry name" value="Thioredoxin_domain"/>
</dbReference>
<sequence length="183" mass="19458">MWILSAAVVIFGVLTTLNLILTLGVLKRLREQSEQLAKTAVAEQVEDPLLSAGETPGDFANTTIDGEPVSRDDVTGARLVAFLSPLCDRCEAQIPGLLDAARSMLGGRDNVLVVIVGKDEKAGEYAERFRDVAKVVIEPGNGPITKEFRLTGLPAFALLDPFGKVVTSSIAIDRLDIPVASSA</sequence>
<evidence type="ECO:0000259" key="2">
    <source>
        <dbReference type="PROSITE" id="PS51352"/>
    </source>
</evidence>
<keyword evidence="1" id="KW-0812">Transmembrane</keyword>
<name>A0A8J3YTF1_9ACTN</name>
<keyword evidence="1" id="KW-1133">Transmembrane helix</keyword>
<accession>A0A8J3YTF1</accession>
<dbReference type="Gene3D" id="3.40.30.10">
    <property type="entry name" value="Glutaredoxin"/>
    <property type="match status" value="1"/>
</dbReference>
<dbReference type="SUPFAM" id="SSF52833">
    <property type="entry name" value="Thioredoxin-like"/>
    <property type="match status" value="1"/>
</dbReference>
<dbReference type="InterPro" id="IPR036249">
    <property type="entry name" value="Thioredoxin-like_sf"/>
</dbReference>
<keyword evidence="1" id="KW-0472">Membrane</keyword>
<dbReference type="EMBL" id="BOPF01000034">
    <property type="protein sequence ID" value="GIJ50297.1"/>
    <property type="molecule type" value="Genomic_DNA"/>
</dbReference>
<feature type="domain" description="Thioredoxin" evidence="2">
    <location>
        <begin position="50"/>
        <end position="183"/>
    </location>
</feature>
<dbReference type="AlphaFoldDB" id="A0A8J3YTF1"/>